<protein>
    <recommendedName>
        <fullName evidence="6">PPIase cyclophilin-type domain-containing protein</fullName>
    </recommendedName>
</protein>
<dbReference type="KEGG" id="spaa:SPAPADRAFT_49794"/>
<dbReference type="RefSeq" id="XP_007374373.1">
    <property type="nucleotide sequence ID" value="XM_007374311.1"/>
</dbReference>
<evidence type="ECO:0000313" key="8">
    <source>
        <dbReference type="Proteomes" id="UP000000709"/>
    </source>
</evidence>
<proteinExistence type="inferred from homology"/>
<comment type="subcellular location">
    <subcellularLocation>
        <location evidence="2">Nucleus</location>
    </subcellularLocation>
</comment>
<dbReference type="OrthoDB" id="442970at2759"/>
<evidence type="ECO:0000256" key="4">
    <source>
        <dbReference type="ARBA" id="ARBA00038509"/>
    </source>
</evidence>
<dbReference type="InParanoid" id="G3AK47"/>
<feature type="region of interest" description="Disordered" evidence="5">
    <location>
        <begin position="211"/>
        <end position="289"/>
    </location>
</feature>
<comment type="similarity">
    <text evidence="4">Belongs to the cyclophilin-type PPIase family. CWC27 subfamily.</text>
</comment>
<reference evidence="7 8" key="1">
    <citation type="journal article" date="2011" name="Proc. Natl. Acad. Sci. U.S.A.">
        <title>Comparative genomics of xylose-fermenting fungi for enhanced biofuel production.</title>
        <authorList>
            <person name="Wohlbach D.J."/>
            <person name="Kuo A."/>
            <person name="Sato T.K."/>
            <person name="Potts K.M."/>
            <person name="Salamov A.A."/>
            <person name="LaButti K.M."/>
            <person name="Sun H."/>
            <person name="Clum A."/>
            <person name="Pangilinan J.L."/>
            <person name="Lindquist E.A."/>
            <person name="Lucas S."/>
            <person name="Lapidus A."/>
            <person name="Jin M."/>
            <person name="Gunawan C."/>
            <person name="Balan V."/>
            <person name="Dale B.E."/>
            <person name="Jeffries T.W."/>
            <person name="Zinkel R."/>
            <person name="Barry K.W."/>
            <person name="Grigoriev I.V."/>
            <person name="Gasch A.P."/>
        </authorList>
    </citation>
    <scope>NUCLEOTIDE SEQUENCE [LARGE SCALE GENOMIC DNA]</scope>
    <source>
        <strain evidence="8">NRRL Y-27907 / 11-Y1</strain>
    </source>
</reference>
<dbReference type="GO" id="GO:0003755">
    <property type="term" value="F:peptidyl-prolyl cis-trans isomerase activity"/>
    <property type="evidence" value="ECO:0007669"/>
    <property type="project" value="UniProtKB-EC"/>
</dbReference>
<gene>
    <name evidence="7" type="ORF">SPAPADRAFT_49794</name>
</gene>
<dbReference type="PROSITE" id="PS50072">
    <property type="entry name" value="CSA_PPIASE_2"/>
    <property type="match status" value="1"/>
</dbReference>
<keyword evidence="8" id="KW-1185">Reference proteome</keyword>
<evidence type="ECO:0000256" key="1">
    <source>
        <dbReference type="ARBA" id="ARBA00000971"/>
    </source>
</evidence>
<dbReference type="InterPro" id="IPR044666">
    <property type="entry name" value="Cyclophilin_A-like"/>
</dbReference>
<sequence>MSDLNPTAKARIQTTKGPLEIDLYARETPQTARQFLTHILNQKYTSLQFTPSSTSITVSPTSVNYDIADEFHSRIKFKRGTLAALRDSKNHNSVDGFFIVLNDSPELTGQYVPLGIVVGTESLYTIKTIADGELDNEGVPVFPVSIVSSEVITSYFDDLKKEEKEVMEVERPVKKSKVVVRYDESDDDDDDDEFTIRSAHDVLKDKSLSTEVASKEVEDIPIQKEAVEQEDGQESDHSVDEEGGGEEEEEDSSSDESDNSQKHIHIQVVRDPTIDSDYDTNLDLSESENPITLHMLKQHTFTT</sequence>
<accession>G3AK47</accession>
<dbReference type="AlphaFoldDB" id="G3AK47"/>
<dbReference type="STRING" id="619300.G3AK47"/>
<evidence type="ECO:0000256" key="2">
    <source>
        <dbReference type="ARBA" id="ARBA00004123"/>
    </source>
</evidence>
<dbReference type="Gene3D" id="2.40.100.10">
    <property type="entry name" value="Cyclophilin-like"/>
    <property type="match status" value="1"/>
</dbReference>
<feature type="compositionally biased region" description="Basic and acidic residues" evidence="5">
    <location>
        <begin position="211"/>
        <end position="227"/>
    </location>
</feature>
<dbReference type="InterPro" id="IPR002130">
    <property type="entry name" value="Cyclophilin-type_PPIase_dom"/>
</dbReference>
<dbReference type="InterPro" id="IPR029000">
    <property type="entry name" value="Cyclophilin-like_dom_sf"/>
</dbReference>
<dbReference type="HOGENOM" id="CLU_012062_14_0_1"/>
<dbReference type="Proteomes" id="UP000000709">
    <property type="component" value="Unassembled WGS sequence"/>
</dbReference>
<dbReference type="GeneID" id="18871372"/>
<dbReference type="PANTHER" id="PTHR45625">
    <property type="entry name" value="PEPTIDYL-PROLYL CIS-TRANS ISOMERASE-RELATED"/>
    <property type="match status" value="1"/>
</dbReference>
<comment type="catalytic activity">
    <reaction evidence="1">
        <text>[protein]-peptidylproline (omega=180) = [protein]-peptidylproline (omega=0)</text>
        <dbReference type="Rhea" id="RHEA:16237"/>
        <dbReference type="Rhea" id="RHEA-COMP:10747"/>
        <dbReference type="Rhea" id="RHEA-COMP:10748"/>
        <dbReference type="ChEBI" id="CHEBI:83833"/>
        <dbReference type="ChEBI" id="CHEBI:83834"/>
        <dbReference type="EC" id="5.2.1.8"/>
    </reaction>
</comment>
<dbReference type="Pfam" id="PF00160">
    <property type="entry name" value="Pro_isomerase"/>
    <property type="match status" value="1"/>
</dbReference>
<feature type="compositionally biased region" description="Acidic residues" evidence="5">
    <location>
        <begin position="241"/>
        <end position="258"/>
    </location>
</feature>
<name>G3AK47_SPAPN</name>
<dbReference type="PANTHER" id="PTHR45625:SF6">
    <property type="entry name" value="SPLICEOSOME-ASSOCIATED PROTEIN CWC27 HOMOLOG"/>
    <property type="match status" value="1"/>
</dbReference>
<organism evidence="8">
    <name type="scientific">Spathaspora passalidarum (strain NRRL Y-27907 / 11-Y1)</name>
    <dbReference type="NCBI Taxonomy" id="619300"/>
    <lineage>
        <taxon>Eukaryota</taxon>
        <taxon>Fungi</taxon>
        <taxon>Dikarya</taxon>
        <taxon>Ascomycota</taxon>
        <taxon>Saccharomycotina</taxon>
        <taxon>Pichiomycetes</taxon>
        <taxon>Debaryomycetaceae</taxon>
        <taxon>Spathaspora</taxon>
    </lineage>
</organism>
<dbReference type="eggNOG" id="KOG0885">
    <property type="taxonomic scope" value="Eukaryota"/>
</dbReference>
<dbReference type="SUPFAM" id="SSF50891">
    <property type="entry name" value="Cyclophilin-like"/>
    <property type="match status" value="1"/>
</dbReference>
<evidence type="ECO:0000256" key="5">
    <source>
        <dbReference type="SAM" id="MobiDB-lite"/>
    </source>
</evidence>
<feature type="domain" description="PPIase cyclophilin-type" evidence="6">
    <location>
        <begin position="17"/>
        <end position="151"/>
    </location>
</feature>
<dbReference type="GO" id="GO:0071013">
    <property type="term" value="C:catalytic step 2 spliceosome"/>
    <property type="evidence" value="ECO:0007669"/>
    <property type="project" value="TreeGrafter"/>
</dbReference>
<dbReference type="EMBL" id="GL996501">
    <property type="protein sequence ID" value="EGW32858.1"/>
    <property type="molecule type" value="Genomic_DNA"/>
</dbReference>
<evidence type="ECO:0000259" key="6">
    <source>
        <dbReference type="PROSITE" id="PS50072"/>
    </source>
</evidence>
<dbReference type="OMA" id="RNTWFIT"/>
<evidence type="ECO:0000313" key="7">
    <source>
        <dbReference type="EMBL" id="EGW32858.1"/>
    </source>
</evidence>
<keyword evidence="3" id="KW-0539">Nucleus</keyword>
<dbReference type="FunCoup" id="G3AK47">
    <property type="interactions" value="1139"/>
</dbReference>
<evidence type="ECO:0000256" key="3">
    <source>
        <dbReference type="ARBA" id="ARBA00023242"/>
    </source>
</evidence>